<keyword evidence="3" id="KW-1185">Reference proteome</keyword>
<gene>
    <name evidence="2" type="ORF">KGF56_001873</name>
</gene>
<dbReference type="Proteomes" id="UP001202479">
    <property type="component" value="Unassembled WGS sequence"/>
</dbReference>
<evidence type="ECO:0000313" key="3">
    <source>
        <dbReference type="Proteomes" id="UP001202479"/>
    </source>
</evidence>
<dbReference type="RefSeq" id="XP_049181077.1">
    <property type="nucleotide sequence ID" value="XM_049323042.1"/>
</dbReference>
<evidence type="ECO:0000256" key="1">
    <source>
        <dbReference type="SAM" id="MobiDB-lite"/>
    </source>
</evidence>
<feature type="region of interest" description="Disordered" evidence="1">
    <location>
        <begin position="1"/>
        <end position="22"/>
    </location>
</feature>
<dbReference type="AlphaFoldDB" id="A0AAI9WYI3"/>
<sequence length="366" mass="42039">METARGIDTATTPATEYKSSSIGTARSTLKESVVSNHLTRQEIIDNLLNLARQEHLKGNSSITADKLNKLQSVLEEKSAGKKKKNIETKLQGRQNIETKLQGRQNIETKLQGKKNIESQFESKYNKYQRVPDLPGQVRSQPHPKPKYPPLFDKFDLSRALKKQPSPPLPSPPPRKAGSPSTNKDKKSIKYYKPRKFTFRQVENMAVNVLENIANLLDNLHLLSNLPMFPQFLTKLLKQTNKLWVLILIFLIRKTISQLLNVIRKIRKVNIEKEILNSKSVSKSIINQDINKKYDKVLRDLKFDKMMLVIELVGNFLDLTFNAIELYGLVLPDWIMSGLNFASMAMTIYRMNKDDEYLDDDITEDLI</sequence>
<name>A0AAI9WYI3_9ASCO</name>
<protein>
    <submittedName>
        <fullName evidence="2">Uncharacterized protein</fullName>
    </submittedName>
</protein>
<feature type="region of interest" description="Disordered" evidence="1">
    <location>
        <begin position="128"/>
        <end position="186"/>
    </location>
</feature>
<feature type="compositionally biased region" description="Pro residues" evidence="1">
    <location>
        <begin position="164"/>
        <end position="174"/>
    </location>
</feature>
<dbReference type="GeneID" id="73379490"/>
<feature type="compositionally biased region" description="Polar residues" evidence="1">
    <location>
        <begin position="9"/>
        <end position="22"/>
    </location>
</feature>
<evidence type="ECO:0000313" key="2">
    <source>
        <dbReference type="EMBL" id="KAI3405332.2"/>
    </source>
</evidence>
<comment type="caution">
    <text evidence="2">The sequence shown here is derived from an EMBL/GenBank/DDBJ whole genome shotgun (WGS) entry which is preliminary data.</text>
</comment>
<accession>A0AAI9WYI3</accession>
<dbReference type="EMBL" id="JAHUZD010000040">
    <property type="protein sequence ID" value="KAI3405332.2"/>
    <property type="molecule type" value="Genomic_DNA"/>
</dbReference>
<reference evidence="2" key="1">
    <citation type="journal article" date="2022" name="DNA Res.">
        <title>Genome analysis of five recently described species of the CUG-Ser clade uncovers Candida theae as a new hybrid lineage with pathogenic potential in the Candida parapsilosis species complex.</title>
        <authorList>
            <person name="Mixao V."/>
            <person name="Del Olmo V."/>
            <person name="Hegedusova E."/>
            <person name="Saus E."/>
            <person name="Pryszcz L."/>
            <person name="Cillingova A."/>
            <person name="Nosek J."/>
            <person name="Gabaldon T."/>
        </authorList>
    </citation>
    <scope>NUCLEOTIDE SEQUENCE</scope>
    <source>
        <strain evidence="2">CBS 10844</strain>
    </source>
</reference>
<proteinExistence type="predicted"/>
<organism evidence="2 3">
    <name type="scientific">Candida oxycetoniae</name>
    <dbReference type="NCBI Taxonomy" id="497107"/>
    <lineage>
        <taxon>Eukaryota</taxon>
        <taxon>Fungi</taxon>
        <taxon>Dikarya</taxon>
        <taxon>Ascomycota</taxon>
        <taxon>Saccharomycotina</taxon>
        <taxon>Pichiomycetes</taxon>
        <taxon>Debaryomycetaceae</taxon>
        <taxon>Candida/Lodderomyces clade</taxon>
        <taxon>Candida</taxon>
    </lineage>
</organism>